<sequence length="271" mass="29623">MNRSRGAVVFDNGKSIAATRLSRSFCYEMKAYILLSTIALTLSVNACAEAPARMRYEVAIQAADLVLTDIGGVKSQSICLSTRSRLADVSPTDIKIILQTKAGDIPIPLDADGKFTLPVIDALRKENPWITANQPQGSLIMKASVNLQMRVSSGFHNGSWRVRYSSLFPLHTVLKRVDAVTDAISKDHEVKSNFPVPKGVVLSCADELAHARMVIGDDEREIPSRTKGDFLVPFNADLMALDVWIAVQPARGWTVTPAFEPVNTNAEKAEQ</sequence>
<dbReference type="Proteomes" id="UP000318288">
    <property type="component" value="Unassembled WGS sequence"/>
</dbReference>
<comment type="caution">
    <text evidence="1">The sequence shown here is derived from an EMBL/GenBank/DDBJ whole genome shotgun (WGS) entry which is preliminary data.</text>
</comment>
<protein>
    <submittedName>
        <fullName evidence="1">Uncharacterized protein</fullName>
    </submittedName>
</protein>
<keyword evidence="2" id="KW-1185">Reference proteome</keyword>
<dbReference type="EMBL" id="SJPW01000010">
    <property type="protein sequence ID" value="TWU44721.1"/>
    <property type="molecule type" value="Genomic_DNA"/>
</dbReference>
<reference evidence="1 2" key="1">
    <citation type="submission" date="2019-02" db="EMBL/GenBank/DDBJ databases">
        <title>Deep-cultivation of Planctomycetes and their phenomic and genomic characterization uncovers novel biology.</title>
        <authorList>
            <person name="Wiegand S."/>
            <person name="Jogler M."/>
            <person name="Boedeker C."/>
            <person name="Pinto D."/>
            <person name="Vollmers J."/>
            <person name="Rivas-Marin E."/>
            <person name="Kohn T."/>
            <person name="Peeters S.H."/>
            <person name="Heuer A."/>
            <person name="Rast P."/>
            <person name="Oberbeckmann S."/>
            <person name="Bunk B."/>
            <person name="Jeske O."/>
            <person name="Meyerdierks A."/>
            <person name="Storesund J.E."/>
            <person name="Kallscheuer N."/>
            <person name="Luecker S."/>
            <person name="Lage O.M."/>
            <person name="Pohl T."/>
            <person name="Merkel B.J."/>
            <person name="Hornburger P."/>
            <person name="Mueller R.-W."/>
            <person name="Bruemmer F."/>
            <person name="Labrenz M."/>
            <person name="Spormann A.M."/>
            <person name="Op Den Camp H."/>
            <person name="Overmann J."/>
            <person name="Amann R."/>
            <person name="Jetten M.S.M."/>
            <person name="Mascher T."/>
            <person name="Medema M.H."/>
            <person name="Devos D.P."/>
            <person name="Kaster A.-K."/>
            <person name="Ovreas L."/>
            <person name="Rohde M."/>
            <person name="Galperin M.Y."/>
            <person name="Jogler C."/>
        </authorList>
    </citation>
    <scope>NUCLEOTIDE SEQUENCE [LARGE SCALE GENOMIC DNA]</scope>
    <source>
        <strain evidence="1 2">Poly51</strain>
    </source>
</reference>
<gene>
    <name evidence="1" type="ORF">Poly51_59900</name>
</gene>
<evidence type="ECO:0000313" key="2">
    <source>
        <dbReference type="Proteomes" id="UP000318288"/>
    </source>
</evidence>
<accession>A0A5C6EAC7</accession>
<dbReference type="RefSeq" id="WP_146462369.1">
    <property type="nucleotide sequence ID" value="NZ_SJPW01000010.1"/>
</dbReference>
<dbReference type="OrthoDB" id="8778836at2"/>
<evidence type="ECO:0000313" key="1">
    <source>
        <dbReference type="EMBL" id="TWU44721.1"/>
    </source>
</evidence>
<name>A0A5C6EAC7_9BACT</name>
<proteinExistence type="predicted"/>
<dbReference type="AlphaFoldDB" id="A0A5C6EAC7"/>
<organism evidence="1 2">
    <name type="scientific">Rubripirellula tenax</name>
    <dbReference type="NCBI Taxonomy" id="2528015"/>
    <lineage>
        <taxon>Bacteria</taxon>
        <taxon>Pseudomonadati</taxon>
        <taxon>Planctomycetota</taxon>
        <taxon>Planctomycetia</taxon>
        <taxon>Pirellulales</taxon>
        <taxon>Pirellulaceae</taxon>
        <taxon>Rubripirellula</taxon>
    </lineage>
</organism>